<keyword evidence="4" id="KW-0408">Iron</keyword>
<dbReference type="GO" id="GO:0046872">
    <property type="term" value="F:metal ion binding"/>
    <property type="evidence" value="ECO:0007669"/>
    <property type="project" value="UniProtKB-KW"/>
</dbReference>
<evidence type="ECO:0000256" key="1">
    <source>
        <dbReference type="ARBA" id="ARBA00010587"/>
    </source>
</evidence>
<keyword evidence="7" id="KW-1185">Reference proteome</keyword>
<evidence type="ECO:0000313" key="6">
    <source>
        <dbReference type="EMBL" id="SOD91219.1"/>
    </source>
</evidence>
<evidence type="ECO:0000256" key="3">
    <source>
        <dbReference type="ARBA" id="ARBA00022723"/>
    </source>
</evidence>
<keyword evidence="3" id="KW-0479">Metal-binding</keyword>
<feature type="domain" description="Hemerythrin-like" evidence="5">
    <location>
        <begin position="10"/>
        <end position="116"/>
    </location>
</feature>
<dbReference type="OrthoDB" id="5296936at2"/>
<comment type="similarity">
    <text evidence="1">Belongs to the hemerythrin family.</text>
</comment>
<evidence type="ECO:0000259" key="5">
    <source>
        <dbReference type="Pfam" id="PF01814"/>
    </source>
</evidence>
<dbReference type="Pfam" id="PF01814">
    <property type="entry name" value="Hemerythrin"/>
    <property type="match status" value="1"/>
</dbReference>
<reference evidence="6 7" key="1">
    <citation type="submission" date="2017-09" db="EMBL/GenBank/DDBJ databases">
        <authorList>
            <person name="Ehlers B."/>
            <person name="Leendertz F.H."/>
        </authorList>
    </citation>
    <scope>NUCLEOTIDE SEQUENCE [LARGE SCALE GENOMIC DNA]</scope>
    <source>
        <strain evidence="6 7">USBA 140</strain>
    </source>
</reference>
<dbReference type="NCBIfam" id="TIGR02481">
    <property type="entry name" value="hemeryth_dom"/>
    <property type="match status" value="1"/>
</dbReference>
<keyword evidence="2" id="KW-0561">Oxygen transport</keyword>
<dbReference type="EMBL" id="OCNJ01000001">
    <property type="protein sequence ID" value="SOD91219.1"/>
    <property type="molecule type" value="Genomic_DNA"/>
</dbReference>
<dbReference type="RefSeq" id="WP_097277713.1">
    <property type="nucleotide sequence ID" value="NZ_OCNJ01000001.1"/>
</dbReference>
<dbReference type="PANTHER" id="PTHR37164">
    <property type="entry name" value="BACTERIOHEMERYTHRIN"/>
    <property type="match status" value="1"/>
</dbReference>
<dbReference type="GO" id="GO:0005344">
    <property type="term" value="F:oxygen carrier activity"/>
    <property type="evidence" value="ECO:0007669"/>
    <property type="project" value="UniProtKB-KW"/>
</dbReference>
<evidence type="ECO:0000313" key="7">
    <source>
        <dbReference type="Proteomes" id="UP000219621"/>
    </source>
</evidence>
<keyword evidence="2" id="KW-0813">Transport</keyword>
<sequence length="131" mass="14532">MQWTKDLKVGVAFIDADHQEFVDQLNAAVAASDAEFPAAFAALAEHTRAHFAREEALMDQVGFFATDVHKGEHRRVLAEVEHFAGQLARGNLAFVRAYVAERLPDWFLQHRNTMDQATAAFALQRGAVPAV</sequence>
<organism evidence="6 7">
    <name type="scientific">Caenispirillum bisanense</name>
    <dbReference type="NCBI Taxonomy" id="414052"/>
    <lineage>
        <taxon>Bacteria</taxon>
        <taxon>Pseudomonadati</taxon>
        <taxon>Pseudomonadota</taxon>
        <taxon>Alphaproteobacteria</taxon>
        <taxon>Rhodospirillales</taxon>
        <taxon>Novispirillaceae</taxon>
        <taxon>Caenispirillum</taxon>
    </lineage>
</organism>
<dbReference type="InterPro" id="IPR012312">
    <property type="entry name" value="Hemerythrin-like"/>
</dbReference>
<evidence type="ECO:0000256" key="2">
    <source>
        <dbReference type="ARBA" id="ARBA00022621"/>
    </source>
</evidence>
<dbReference type="InterPro" id="IPR035938">
    <property type="entry name" value="Hemerythrin-like_sf"/>
</dbReference>
<protein>
    <submittedName>
        <fullName evidence="6">Hemerythrin</fullName>
    </submittedName>
</protein>
<gene>
    <name evidence="6" type="ORF">SAMN05421508_101862</name>
</gene>
<dbReference type="Gene3D" id="1.20.120.50">
    <property type="entry name" value="Hemerythrin-like"/>
    <property type="match status" value="1"/>
</dbReference>
<dbReference type="Proteomes" id="UP000219621">
    <property type="component" value="Unassembled WGS sequence"/>
</dbReference>
<dbReference type="SUPFAM" id="SSF47188">
    <property type="entry name" value="Hemerythrin-like"/>
    <property type="match status" value="1"/>
</dbReference>
<name>A0A286G7V5_9PROT</name>
<dbReference type="PROSITE" id="PS00550">
    <property type="entry name" value="HEMERYTHRINS"/>
    <property type="match status" value="1"/>
</dbReference>
<dbReference type="InterPro" id="IPR050669">
    <property type="entry name" value="Hemerythrin"/>
</dbReference>
<dbReference type="InterPro" id="IPR012827">
    <property type="entry name" value="Hemerythrin_metal-bd"/>
</dbReference>
<evidence type="ECO:0000256" key="4">
    <source>
        <dbReference type="ARBA" id="ARBA00023004"/>
    </source>
</evidence>
<dbReference type="InterPro" id="IPR016131">
    <property type="entry name" value="Haemerythrin_Fe_BS"/>
</dbReference>
<accession>A0A286G7V5</accession>
<proteinExistence type="inferred from homology"/>
<dbReference type="AlphaFoldDB" id="A0A286G7V5"/>
<dbReference type="PANTHER" id="PTHR37164:SF1">
    <property type="entry name" value="BACTERIOHEMERYTHRIN"/>
    <property type="match status" value="1"/>
</dbReference>
<dbReference type="CDD" id="cd12107">
    <property type="entry name" value="Hemerythrin"/>
    <property type="match status" value="1"/>
</dbReference>